<gene>
    <name evidence="1" type="ORF">JRG66_13345</name>
</gene>
<evidence type="ECO:0008006" key="3">
    <source>
        <dbReference type="Google" id="ProtNLM"/>
    </source>
</evidence>
<sequence>MKAKLNKEWHEKHKMPENPTIDQRIEWHLDHVKNCSCRKIPGKLSEEMRKRGIKF</sequence>
<dbReference type="EMBL" id="CP069620">
    <property type="protein sequence ID" value="UZH54936.1"/>
    <property type="molecule type" value="Genomic_DNA"/>
</dbReference>
<protein>
    <recommendedName>
        <fullName evidence="3">HNH endonuclease</fullName>
    </recommendedName>
</protein>
<evidence type="ECO:0000313" key="2">
    <source>
        <dbReference type="Proteomes" id="UP001163981"/>
    </source>
</evidence>
<reference evidence="1" key="1">
    <citation type="submission" date="2021-02" db="EMBL/GenBank/DDBJ databases">
        <title>Salinimicrobium sp. nov. isolated from seawater in Tongyeong, Republic of Korea.</title>
        <authorList>
            <person name="Lee S.-J."/>
        </authorList>
    </citation>
    <scope>NUCLEOTIDE SEQUENCE</scope>
    <source>
        <strain evidence="1">HN-2-9-2</strain>
    </source>
</reference>
<organism evidence="1 2">
    <name type="scientific">Salinimicrobium tongyeongense</name>
    <dbReference type="NCBI Taxonomy" id="2809707"/>
    <lineage>
        <taxon>Bacteria</taxon>
        <taxon>Pseudomonadati</taxon>
        <taxon>Bacteroidota</taxon>
        <taxon>Flavobacteriia</taxon>
        <taxon>Flavobacteriales</taxon>
        <taxon>Flavobacteriaceae</taxon>
        <taxon>Salinimicrobium</taxon>
    </lineage>
</organism>
<accession>A0ABY6NPV8</accession>
<evidence type="ECO:0000313" key="1">
    <source>
        <dbReference type="EMBL" id="UZH54936.1"/>
    </source>
</evidence>
<dbReference type="Proteomes" id="UP001163981">
    <property type="component" value="Chromosome"/>
</dbReference>
<keyword evidence="2" id="KW-1185">Reference proteome</keyword>
<name>A0ABY6NPV8_9FLAO</name>
<proteinExistence type="predicted"/>